<evidence type="ECO:0000313" key="3">
    <source>
        <dbReference type="EMBL" id="GAG06541.1"/>
    </source>
</evidence>
<dbReference type="GO" id="GO:0004113">
    <property type="term" value="F:2',3'-cyclic-nucleotide 3'-phosphodiesterase activity"/>
    <property type="evidence" value="ECO:0007669"/>
    <property type="project" value="InterPro"/>
</dbReference>
<evidence type="ECO:0000256" key="1">
    <source>
        <dbReference type="ARBA" id="ARBA00022801"/>
    </source>
</evidence>
<protein>
    <recommendedName>
        <fullName evidence="2">Phosphoesterase HXTX domain-containing protein</fullName>
    </recommendedName>
</protein>
<dbReference type="InterPro" id="IPR009097">
    <property type="entry name" value="Cyclic_Pdiesterase"/>
</dbReference>
<keyword evidence="1" id="KW-0378">Hydrolase</keyword>
<feature type="non-terminal residue" evidence="3">
    <location>
        <position position="1"/>
    </location>
</feature>
<proteinExistence type="inferred from homology"/>
<dbReference type="PANTHER" id="PTHR35561:SF1">
    <property type="entry name" value="RNA 2',3'-CYCLIC PHOSPHODIESTERASE"/>
    <property type="match status" value="1"/>
</dbReference>
<dbReference type="HAMAP" id="MF_01940">
    <property type="entry name" value="RNA_CPDase"/>
    <property type="match status" value="1"/>
</dbReference>
<dbReference type="EMBL" id="BARS01024325">
    <property type="protein sequence ID" value="GAG06541.1"/>
    <property type="molecule type" value="Genomic_DNA"/>
</dbReference>
<name>X0W1E6_9ZZZZ</name>
<dbReference type="SUPFAM" id="SSF55144">
    <property type="entry name" value="LigT-like"/>
    <property type="match status" value="1"/>
</dbReference>
<dbReference type="InterPro" id="IPR004175">
    <property type="entry name" value="RNA_CPDase"/>
</dbReference>
<dbReference type="PANTHER" id="PTHR35561">
    <property type="entry name" value="RNA 2',3'-CYCLIC PHOSPHODIESTERASE"/>
    <property type="match status" value="1"/>
</dbReference>
<accession>X0W1E6</accession>
<dbReference type="Gene3D" id="3.90.1140.10">
    <property type="entry name" value="Cyclic phosphodiesterase"/>
    <property type="match status" value="1"/>
</dbReference>
<dbReference type="InterPro" id="IPR014051">
    <property type="entry name" value="Phosphoesterase_HXTX"/>
</dbReference>
<comment type="caution">
    <text evidence="3">The sequence shown here is derived from an EMBL/GenBank/DDBJ whole genome shotgun (WGS) entry which is preliminary data.</text>
</comment>
<reference evidence="3" key="1">
    <citation type="journal article" date="2014" name="Front. Microbiol.">
        <title>High frequency of phylogenetically diverse reductive dehalogenase-homologous genes in deep subseafloor sedimentary metagenomes.</title>
        <authorList>
            <person name="Kawai M."/>
            <person name="Futagami T."/>
            <person name="Toyoda A."/>
            <person name="Takaki Y."/>
            <person name="Nishi S."/>
            <person name="Hori S."/>
            <person name="Arai W."/>
            <person name="Tsubouchi T."/>
            <person name="Morono Y."/>
            <person name="Uchiyama I."/>
            <person name="Ito T."/>
            <person name="Fujiyama A."/>
            <person name="Inagaki F."/>
            <person name="Takami H."/>
        </authorList>
    </citation>
    <scope>NUCLEOTIDE SEQUENCE</scope>
    <source>
        <strain evidence="3">Expedition CK06-06</strain>
    </source>
</reference>
<gene>
    <name evidence="3" type="ORF">S01H1_38625</name>
</gene>
<dbReference type="GO" id="GO:0008664">
    <property type="term" value="F:RNA 2',3'-cyclic 3'-phosphodiesterase activity"/>
    <property type="evidence" value="ECO:0007669"/>
    <property type="project" value="InterPro"/>
</dbReference>
<organism evidence="3">
    <name type="scientific">marine sediment metagenome</name>
    <dbReference type="NCBI Taxonomy" id="412755"/>
    <lineage>
        <taxon>unclassified sequences</taxon>
        <taxon>metagenomes</taxon>
        <taxon>ecological metagenomes</taxon>
    </lineage>
</organism>
<feature type="domain" description="Phosphoesterase HXTX" evidence="2">
    <location>
        <begin position="113"/>
        <end position="191"/>
    </location>
</feature>
<dbReference type="Pfam" id="PF02834">
    <property type="entry name" value="LigT_PEase"/>
    <property type="match status" value="2"/>
</dbReference>
<dbReference type="AlphaFoldDB" id="X0W1E6"/>
<dbReference type="NCBIfam" id="TIGR02258">
    <property type="entry name" value="2_5_ligase"/>
    <property type="match status" value="1"/>
</dbReference>
<evidence type="ECO:0000259" key="2">
    <source>
        <dbReference type="Pfam" id="PF02834"/>
    </source>
</evidence>
<feature type="domain" description="Phosphoesterase HXTX" evidence="2">
    <location>
        <begin position="28"/>
        <end position="111"/>
    </location>
</feature>
<sequence length="204" mass="23562">LWTWCEGILLKTKKEKIPKMRTFIAINLDPEIKKALSLLIEELDKGHKNIKWVRHEGMHLTFKFLGEIGIEKVPEIENVLKMISGNHESFSMKFKGTGSFPSGMKNPRVLWVGIEEEETLTALQAQLEGELEKLGFPRERRKFHAHLTLGRVKSSFNIKETLSLLEKYRDRDFGEMNAKKISFIQSTLKPTGAEYSILSEFELK</sequence>